<comment type="caution">
    <text evidence="2">The sequence shown here is derived from an EMBL/GenBank/DDBJ whole genome shotgun (WGS) entry which is preliminary data.</text>
</comment>
<feature type="compositionally biased region" description="Basic and acidic residues" evidence="1">
    <location>
        <begin position="56"/>
        <end position="69"/>
    </location>
</feature>
<dbReference type="AlphaFoldDB" id="A0AAV7H1V9"/>
<reference evidence="2 3" key="1">
    <citation type="journal article" date="2021" name="Hortic Res">
        <title>Chromosome-scale assembly of the Dendrobium chrysotoxum genome enhances the understanding of orchid evolution.</title>
        <authorList>
            <person name="Zhang Y."/>
            <person name="Zhang G.Q."/>
            <person name="Zhang D."/>
            <person name="Liu X.D."/>
            <person name="Xu X.Y."/>
            <person name="Sun W.H."/>
            <person name="Yu X."/>
            <person name="Zhu X."/>
            <person name="Wang Z.W."/>
            <person name="Zhao X."/>
            <person name="Zhong W.Y."/>
            <person name="Chen H."/>
            <person name="Yin W.L."/>
            <person name="Huang T."/>
            <person name="Niu S.C."/>
            <person name="Liu Z.J."/>
        </authorList>
    </citation>
    <scope>NUCLEOTIDE SEQUENCE [LARGE SCALE GENOMIC DNA]</scope>
    <source>
        <strain evidence="2">Lindl</strain>
    </source>
</reference>
<evidence type="ECO:0000256" key="1">
    <source>
        <dbReference type="SAM" id="MobiDB-lite"/>
    </source>
</evidence>
<feature type="region of interest" description="Disordered" evidence="1">
    <location>
        <begin position="38"/>
        <end position="78"/>
    </location>
</feature>
<gene>
    <name evidence="2" type="ORF">IEQ34_003123</name>
</gene>
<name>A0AAV7H1V9_DENCH</name>
<sequence>MGSSAAGGDGPVWAGDVCLGGTAAEAYDIEPGVRPAVEDAKATATRGPTEPAEPAQVRESRFIKADGDRGPLLPTFSA</sequence>
<proteinExistence type="predicted"/>
<evidence type="ECO:0000313" key="2">
    <source>
        <dbReference type="EMBL" id="KAH0468090.1"/>
    </source>
</evidence>
<accession>A0AAV7H1V9</accession>
<organism evidence="2 3">
    <name type="scientific">Dendrobium chrysotoxum</name>
    <name type="common">Orchid</name>
    <dbReference type="NCBI Taxonomy" id="161865"/>
    <lineage>
        <taxon>Eukaryota</taxon>
        <taxon>Viridiplantae</taxon>
        <taxon>Streptophyta</taxon>
        <taxon>Embryophyta</taxon>
        <taxon>Tracheophyta</taxon>
        <taxon>Spermatophyta</taxon>
        <taxon>Magnoliopsida</taxon>
        <taxon>Liliopsida</taxon>
        <taxon>Asparagales</taxon>
        <taxon>Orchidaceae</taxon>
        <taxon>Epidendroideae</taxon>
        <taxon>Malaxideae</taxon>
        <taxon>Dendrobiinae</taxon>
        <taxon>Dendrobium</taxon>
    </lineage>
</organism>
<protein>
    <submittedName>
        <fullName evidence="2">Uncharacterized protein</fullName>
    </submittedName>
</protein>
<dbReference type="EMBL" id="JAGFBR010000004">
    <property type="protein sequence ID" value="KAH0468090.1"/>
    <property type="molecule type" value="Genomic_DNA"/>
</dbReference>
<evidence type="ECO:0000313" key="3">
    <source>
        <dbReference type="Proteomes" id="UP000775213"/>
    </source>
</evidence>
<dbReference type="Proteomes" id="UP000775213">
    <property type="component" value="Unassembled WGS sequence"/>
</dbReference>
<keyword evidence="3" id="KW-1185">Reference proteome</keyword>